<dbReference type="EMBL" id="JBHUFV010000051">
    <property type="protein sequence ID" value="MFD1936712.1"/>
    <property type="molecule type" value="Genomic_DNA"/>
</dbReference>
<sequence length="475" mass="50912">MILSLGQRAPNAASSLGPDFDRARVGALSGAERCLTVFQGRLFAVGDRHSGRWLYEHTPGGWRRHTRAGSWLHHLEGGASLQAWDGDPISGNVLSGSAYDGQSWTASAVAAQPRPPLILHPDAPFAYRARRSYPGMSVCEVSDTKSDEVIGRWRAPTMGDPAWEDETLWLLYEAWPRQEVVGWSLRSRQLTERLPLPEGALSNLTVSPGRAVAVWSDAYTPSSVVTADSVPKLVAELNRHCPCPADQPYTARTAFVEDACAIVHTPLGSPIGRIMMLHGGPHSSVWPVYSPLVAFLCRLGWEVVAVNPRSSSLGSRFLPNSCRHGVDDALDVVNLVDSAADGLPVVLAGWSYGAYLAGRVVSAGGQYAGLVSLSGFLSPKSLEASSHQAVKAFREALPLPEPRQERLARIPLLAIHGRADDRIPLSQIVADAGDHPAYTLVELAGEGHGIITDTGAALAYASLADWLTTVGGKPR</sequence>
<gene>
    <name evidence="2" type="ORF">ACFSKW_35100</name>
</gene>
<dbReference type="Proteomes" id="UP001597368">
    <property type="component" value="Unassembled WGS sequence"/>
</dbReference>
<proteinExistence type="predicted"/>
<comment type="caution">
    <text evidence="2">The sequence shown here is derived from an EMBL/GenBank/DDBJ whole genome shotgun (WGS) entry which is preliminary data.</text>
</comment>
<feature type="domain" description="Peptidase S9 prolyl oligopeptidase catalytic" evidence="1">
    <location>
        <begin position="293"/>
        <end position="469"/>
    </location>
</feature>
<keyword evidence="3" id="KW-1185">Reference proteome</keyword>
<accession>A0ABW4T5S0</accession>
<evidence type="ECO:0000259" key="1">
    <source>
        <dbReference type="Pfam" id="PF00326"/>
    </source>
</evidence>
<evidence type="ECO:0000313" key="3">
    <source>
        <dbReference type="Proteomes" id="UP001597368"/>
    </source>
</evidence>
<dbReference type="Pfam" id="PF00326">
    <property type="entry name" value="Peptidase_S9"/>
    <property type="match status" value="1"/>
</dbReference>
<dbReference type="EC" id="3.4.-.-" evidence="2"/>
<dbReference type="Gene3D" id="3.40.50.1820">
    <property type="entry name" value="alpha/beta hydrolase"/>
    <property type="match status" value="1"/>
</dbReference>
<evidence type="ECO:0000313" key="2">
    <source>
        <dbReference type="EMBL" id="MFD1936712.1"/>
    </source>
</evidence>
<dbReference type="InterPro" id="IPR001375">
    <property type="entry name" value="Peptidase_S9_cat"/>
</dbReference>
<protein>
    <submittedName>
        <fullName evidence="2">Alpha/beta hydrolase family protein</fullName>
        <ecNumber evidence="2">3.4.-.-</ecNumber>
    </submittedName>
</protein>
<reference evidence="3" key="1">
    <citation type="journal article" date="2019" name="Int. J. Syst. Evol. Microbiol.">
        <title>The Global Catalogue of Microorganisms (GCM) 10K type strain sequencing project: providing services to taxonomists for standard genome sequencing and annotation.</title>
        <authorList>
            <consortium name="The Broad Institute Genomics Platform"/>
            <consortium name="The Broad Institute Genome Sequencing Center for Infectious Disease"/>
            <person name="Wu L."/>
            <person name="Ma J."/>
        </authorList>
    </citation>
    <scope>NUCLEOTIDE SEQUENCE [LARGE SCALE GENOMIC DNA]</scope>
    <source>
        <strain evidence="3">ICMP 6774ER</strain>
    </source>
</reference>
<organism evidence="2 3">
    <name type="scientific">Nonomuraea mangrovi</name>
    <dbReference type="NCBI Taxonomy" id="2316207"/>
    <lineage>
        <taxon>Bacteria</taxon>
        <taxon>Bacillati</taxon>
        <taxon>Actinomycetota</taxon>
        <taxon>Actinomycetes</taxon>
        <taxon>Streptosporangiales</taxon>
        <taxon>Streptosporangiaceae</taxon>
        <taxon>Nonomuraea</taxon>
    </lineage>
</organism>
<dbReference type="RefSeq" id="WP_379577242.1">
    <property type="nucleotide sequence ID" value="NZ_JBHUFV010000051.1"/>
</dbReference>
<dbReference type="InterPro" id="IPR029058">
    <property type="entry name" value="AB_hydrolase_fold"/>
</dbReference>
<name>A0ABW4T5S0_9ACTN</name>
<keyword evidence="2" id="KW-0378">Hydrolase</keyword>
<dbReference type="SUPFAM" id="SSF53474">
    <property type="entry name" value="alpha/beta-Hydrolases"/>
    <property type="match status" value="1"/>
</dbReference>
<dbReference type="GO" id="GO:0016787">
    <property type="term" value="F:hydrolase activity"/>
    <property type="evidence" value="ECO:0007669"/>
    <property type="project" value="UniProtKB-KW"/>
</dbReference>